<sequence length="66" mass="7222">MALSIKLPDHVYSGLLAEAKRQGTTVPRLIRDVLSAVATRFDNGLPLPGMGKHHEGENNSEQAEQR</sequence>
<evidence type="ECO:0000313" key="2">
    <source>
        <dbReference type="EMBL" id="RWR01354.1"/>
    </source>
</evidence>
<accession>A0A443IB94</accession>
<name>A0A443IB94_9GAMM</name>
<dbReference type="RefSeq" id="WP_128178779.1">
    <property type="nucleotide sequence ID" value="NZ_CP071409.1"/>
</dbReference>
<feature type="compositionally biased region" description="Basic and acidic residues" evidence="1">
    <location>
        <begin position="52"/>
        <end position="66"/>
    </location>
</feature>
<protein>
    <recommendedName>
        <fullName evidence="4">CopG-like ribbon-helix-helix domain-containing protein</fullName>
    </recommendedName>
</protein>
<feature type="region of interest" description="Disordered" evidence="1">
    <location>
        <begin position="43"/>
        <end position="66"/>
    </location>
</feature>
<reference evidence="2 3" key="1">
    <citation type="submission" date="2014-04" db="EMBL/GenBank/DDBJ databases">
        <title>Draft genome sequence of Pantoea beijingensis strain LMG 27579, an emerging pathogen to Pleurotus eryngii with potential industrial application.</title>
        <authorList>
            <person name="Xu F."/>
            <person name="Liu Y."/>
            <person name="Wang S."/>
            <person name="Yin Y."/>
            <person name="Ma Y."/>
            <person name="Zhao S."/>
            <person name="Rong C."/>
        </authorList>
    </citation>
    <scope>NUCLEOTIDE SEQUENCE [LARGE SCALE GENOMIC DNA]</scope>
    <source>
        <strain evidence="2 3">LMG 27579</strain>
    </source>
</reference>
<organism evidence="2 3">
    <name type="scientific">[Pantoea] beijingensis</name>
    <dbReference type="NCBI Taxonomy" id="1324864"/>
    <lineage>
        <taxon>Bacteria</taxon>
        <taxon>Pseudomonadati</taxon>
        <taxon>Pseudomonadota</taxon>
        <taxon>Gammaproteobacteria</taxon>
        <taxon>Enterobacterales</taxon>
        <taxon>Erwiniaceae</taxon>
        <taxon>Erwinia</taxon>
    </lineage>
</organism>
<comment type="caution">
    <text evidence="2">The sequence shown here is derived from an EMBL/GenBank/DDBJ whole genome shotgun (WGS) entry which is preliminary data.</text>
</comment>
<dbReference type="EMBL" id="JMEE01000038">
    <property type="protein sequence ID" value="RWR01354.1"/>
    <property type="molecule type" value="Genomic_DNA"/>
</dbReference>
<proteinExistence type="predicted"/>
<gene>
    <name evidence="2" type="ORF">ED28_14630</name>
</gene>
<dbReference type="Proteomes" id="UP000288794">
    <property type="component" value="Unassembled WGS sequence"/>
</dbReference>
<evidence type="ECO:0000256" key="1">
    <source>
        <dbReference type="SAM" id="MobiDB-lite"/>
    </source>
</evidence>
<evidence type="ECO:0008006" key="4">
    <source>
        <dbReference type="Google" id="ProtNLM"/>
    </source>
</evidence>
<dbReference type="AlphaFoldDB" id="A0A443IB94"/>
<keyword evidence="3" id="KW-1185">Reference proteome</keyword>
<evidence type="ECO:0000313" key="3">
    <source>
        <dbReference type="Proteomes" id="UP000288794"/>
    </source>
</evidence>